<protein>
    <submittedName>
        <fullName evidence="1">Uncharacterized protein</fullName>
    </submittedName>
</protein>
<dbReference type="EMBL" id="JBHULR010000006">
    <property type="protein sequence ID" value="MFD2548782.1"/>
    <property type="molecule type" value="Genomic_DNA"/>
</dbReference>
<dbReference type="RefSeq" id="WP_380904891.1">
    <property type="nucleotide sequence ID" value="NZ_JBHUEG010000005.1"/>
</dbReference>
<accession>A0ABW5KIV2</accession>
<keyword evidence="2" id="KW-1185">Reference proteome</keyword>
<comment type="caution">
    <text evidence="1">The sequence shown here is derived from an EMBL/GenBank/DDBJ whole genome shotgun (WGS) entry which is preliminary data.</text>
</comment>
<dbReference type="Proteomes" id="UP001597545">
    <property type="component" value="Unassembled WGS sequence"/>
</dbReference>
<evidence type="ECO:0000313" key="1">
    <source>
        <dbReference type="EMBL" id="MFD2548782.1"/>
    </source>
</evidence>
<sequence length="239" mass="28176">MLHPKVDVKKLAALMLSYIDQINNHYHLSTQEIQLDCDWSLKSKQKFFSLLRSLKEQRQLTYSATIRLHQIKFFKETGVPPVDYGVLMYYNMGSISSGSINSIYERSIAQQYIKSLTSYPLHLQIALPIFSWGVHIRNGRVVNLINRLCKDDLLKHNGFQRIAPEKFRVVKDGTYFGQLFALDDIIKTEEIREEQLTEMVDDLRKYIKKQPSEIIFYDLDQQNIRNYEENIFKKVATRF</sequence>
<proteinExistence type="predicted"/>
<evidence type="ECO:0000313" key="2">
    <source>
        <dbReference type="Proteomes" id="UP001597545"/>
    </source>
</evidence>
<organism evidence="1 2">
    <name type="scientific">Sphingobacterium suaedae</name>
    <dbReference type="NCBI Taxonomy" id="1686402"/>
    <lineage>
        <taxon>Bacteria</taxon>
        <taxon>Pseudomonadati</taxon>
        <taxon>Bacteroidota</taxon>
        <taxon>Sphingobacteriia</taxon>
        <taxon>Sphingobacteriales</taxon>
        <taxon>Sphingobacteriaceae</taxon>
        <taxon>Sphingobacterium</taxon>
    </lineage>
</organism>
<gene>
    <name evidence="1" type="ORF">ACFSR5_14115</name>
</gene>
<reference evidence="2" key="1">
    <citation type="journal article" date="2019" name="Int. J. Syst. Evol. Microbiol.">
        <title>The Global Catalogue of Microorganisms (GCM) 10K type strain sequencing project: providing services to taxonomists for standard genome sequencing and annotation.</title>
        <authorList>
            <consortium name="The Broad Institute Genomics Platform"/>
            <consortium name="The Broad Institute Genome Sequencing Center for Infectious Disease"/>
            <person name="Wu L."/>
            <person name="Ma J."/>
        </authorList>
    </citation>
    <scope>NUCLEOTIDE SEQUENCE [LARGE SCALE GENOMIC DNA]</scope>
    <source>
        <strain evidence="2">KCTC 42662</strain>
    </source>
</reference>
<name>A0ABW5KIV2_9SPHI</name>